<dbReference type="AlphaFoldDB" id="A0A7W8AFF6"/>
<evidence type="ECO:0000313" key="2">
    <source>
        <dbReference type="Proteomes" id="UP000568380"/>
    </source>
</evidence>
<dbReference type="EMBL" id="JACHIN010000025">
    <property type="protein sequence ID" value="MBB5084694.1"/>
    <property type="molecule type" value="Genomic_DNA"/>
</dbReference>
<protein>
    <submittedName>
        <fullName evidence="1">Uncharacterized protein</fullName>
    </submittedName>
</protein>
<name>A0A7W8AFF6_9ACTN</name>
<accession>A0A7W8AFF6</accession>
<dbReference type="PROSITE" id="PS51257">
    <property type="entry name" value="PROKAR_LIPOPROTEIN"/>
    <property type="match status" value="1"/>
</dbReference>
<sequence>MRVYERPEITLEGGFSALTNAGCGCVWEWLTDRLDW</sequence>
<dbReference type="Proteomes" id="UP000568380">
    <property type="component" value="Unassembled WGS sequence"/>
</dbReference>
<evidence type="ECO:0000313" key="1">
    <source>
        <dbReference type="EMBL" id="MBB5084694.1"/>
    </source>
</evidence>
<keyword evidence="2" id="KW-1185">Reference proteome</keyword>
<proteinExistence type="predicted"/>
<comment type="caution">
    <text evidence="1">The sequence shown here is derived from an EMBL/GenBank/DDBJ whole genome shotgun (WGS) entry which is preliminary data.</text>
</comment>
<gene>
    <name evidence="1" type="ORF">HNR40_010205</name>
</gene>
<reference evidence="1 2" key="1">
    <citation type="submission" date="2020-08" db="EMBL/GenBank/DDBJ databases">
        <title>Genomic Encyclopedia of Type Strains, Phase IV (KMG-IV): sequencing the most valuable type-strain genomes for metagenomic binning, comparative biology and taxonomic classification.</title>
        <authorList>
            <person name="Goeker M."/>
        </authorList>
    </citation>
    <scope>NUCLEOTIDE SEQUENCE [LARGE SCALE GENOMIC DNA]</scope>
    <source>
        <strain evidence="1 2">DSM 45385</strain>
    </source>
</reference>
<organism evidence="1 2">
    <name type="scientific">Nonomuraea endophytica</name>
    <dbReference type="NCBI Taxonomy" id="714136"/>
    <lineage>
        <taxon>Bacteria</taxon>
        <taxon>Bacillati</taxon>
        <taxon>Actinomycetota</taxon>
        <taxon>Actinomycetes</taxon>
        <taxon>Streptosporangiales</taxon>
        <taxon>Streptosporangiaceae</taxon>
        <taxon>Nonomuraea</taxon>
    </lineage>
</organism>